<evidence type="ECO:0000313" key="2">
    <source>
        <dbReference type="Proteomes" id="UP000250991"/>
    </source>
</evidence>
<name>A0A2X3KN76_ECOLX</name>
<dbReference type="EMBL" id="UARW01000010">
    <property type="protein sequence ID" value="SQD07405.1"/>
    <property type="molecule type" value="Genomic_DNA"/>
</dbReference>
<protein>
    <submittedName>
        <fullName evidence="1">Efa1/LifA-like protein</fullName>
    </submittedName>
</protein>
<sequence>MPNQIWVWNKLLPENDAGLSTRIQHTTTDRLANLAEPVAVAGISLPVKTLYDIGATLDGRRITSPSNIGANPFSASQR</sequence>
<reference evidence="1 2" key="1">
    <citation type="submission" date="2018-06" db="EMBL/GenBank/DDBJ databases">
        <authorList>
            <consortium name="Pathogen Informatics"/>
            <person name="Doyle S."/>
        </authorList>
    </citation>
    <scope>NUCLEOTIDE SEQUENCE [LARGE SCALE GENOMIC DNA]</scope>
    <source>
        <strain evidence="1 2">NCTC8009</strain>
    </source>
</reference>
<proteinExistence type="predicted"/>
<accession>A0A2X3KN76</accession>
<dbReference type="AlphaFoldDB" id="A0A2X3KN76"/>
<evidence type="ECO:0000313" key="1">
    <source>
        <dbReference type="EMBL" id="SQD07405.1"/>
    </source>
</evidence>
<dbReference type="Proteomes" id="UP000250991">
    <property type="component" value="Unassembled WGS sequence"/>
</dbReference>
<gene>
    <name evidence="1" type="primary">efa1</name>
    <name evidence="1" type="synonym">lifA_5</name>
    <name evidence="1" type="ORF">NCTC8009_08032</name>
</gene>
<organism evidence="1 2">
    <name type="scientific">Escherichia coli</name>
    <dbReference type="NCBI Taxonomy" id="562"/>
    <lineage>
        <taxon>Bacteria</taxon>
        <taxon>Pseudomonadati</taxon>
        <taxon>Pseudomonadota</taxon>
        <taxon>Gammaproteobacteria</taxon>
        <taxon>Enterobacterales</taxon>
        <taxon>Enterobacteriaceae</taxon>
        <taxon>Escherichia</taxon>
    </lineage>
</organism>